<dbReference type="Proteomes" id="UP001234787">
    <property type="component" value="Unassembled WGS sequence"/>
</dbReference>
<proteinExistence type="predicted"/>
<reference evidence="2" key="1">
    <citation type="submission" date="2022-12" db="EMBL/GenBank/DDBJ databases">
        <title>Chromosome-Level Genome Assembly of Japanese Cedar (Cryptomeriajaponica D. Don).</title>
        <authorList>
            <person name="Fujino T."/>
            <person name="Yamaguchi K."/>
            <person name="Yokoyama T."/>
            <person name="Hamanaka T."/>
            <person name="Harazono Y."/>
            <person name="Kamada H."/>
            <person name="Kobayashi W."/>
            <person name="Ujino-Ihara T."/>
            <person name="Uchiyama K."/>
            <person name="Matsumoto A."/>
            <person name="Izuno A."/>
            <person name="Tsumura Y."/>
            <person name="Toyoda A."/>
            <person name="Shigenobu S."/>
            <person name="Moriguchi Y."/>
            <person name="Ueno S."/>
            <person name="Kasahara M."/>
        </authorList>
    </citation>
    <scope>NUCLEOTIDE SEQUENCE</scope>
</reference>
<keyword evidence="4" id="KW-1185">Reference proteome</keyword>
<dbReference type="EMBL" id="BSEH01000479">
    <property type="protein sequence ID" value="GLJ58677.1"/>
    <property type="molecule type" value="Genomic_DNA"/>
</dbReference>
<dbReference type="EMBL" id="BSEH01000528">
    <property type="protein sequence ID" value="GLJ58776.1"/>
    <property type="molecule type" value="Genomic_DNA"/>
</dbReference>
<organism evidence="2 4">
    <name type="scientific">Cryptomeria japonica</name>
    <name type="common">Japanese cedar</name>
    <name type="synonym">Cupressus japonica</name>
    <dbReference type="NCBI Taxonomy" id="3369"/>
    <lineage>
        <taxon>Eukaryota</taxon>
        <taxon>Viridiplantae</taxon>
        <taxon>Streptophyta</taxon>
        <taxon>Embryophyta</taxon>
        <taxon>Tracheophyta</taxon>
        <taxon>Spermatophyta</taxon>
        <taxon>Pinopsida</taxon>
        <taxon>Pinidae</taxon>
        <taxon>Conifers II</taxon>
        <taxon>Cupressales</taxon>
        <taxon>Cupressaceae</taxon>
        <taxon>Cryptomeria</taxon>
    </lineage>
</organism>
<protein>
    <submittedName>
        <fullName evidence="2">Uncharacterized protein</fullName>
    </submittedName>
</protein>
<feature type="region of interest" description="Disordered" evidence="1">
    <location>
        <begin position="1"/>
        <end position="28"/>
    </location>
</feature>
<gene>
    <name evidence="2" type="ORF">SUGI_1467120</name>
    <name evidence="3" type="ORF">SUGI_1475710</name>
</gene>
<dbReference type="AlphaFoldDB" id="A0AAD3NVD2"/>
<evidence type="ECO:0000313" key="3">
    <source>
        <dbReference type="EMBL" id="GLJ58776.1"/>
    </source>
</evidence>
<evidence type="ECO:0000256" key="1">
    <source>
        <dbReference type="SAM" id="MobiDB-lite"/>
    </source>
</evidence>
<accession>A0AAD3NVD2</accession>
<evidence type="ECO:0000313" key="4">
    <source>
        <dbReference type="Proteomes" id="UP001234787"/>
    </source>
</evidence>
<comment type="caution">
    <text evidence="2">The sequence shown here is derived from an EMBL/GenBank/DDBJ whole genome shotgun (WGS) entry which is preliminary data.</text>
</comment>
<name>A0AAD3NVD2_CRYJA</name>
<evidence type="ECO:0000313" key="2">
    <source>
        <dbReference type="EMBL" id="GLJ58677.1"/>
    </source>
</evidence>
<sequence>MCSIDGVSEPSIKGRGPDNEEGDEGGLLLHHLPTTKEGAQRIEELVGQMERDSWWRSVSVHSPYFYSGSIGSTQYYSGSIGRAGKHSLYTSHRWELEGGQRIVGPCCNTGTAAKQEAPLGWLFGEDKQDQ</sequence>